<keyword evidence="1" id="KW-0472">Membrane</keyword>
<feature type="transmembrane region" description="Helical" evidence="1">
    <location>
        <begin position="256"/>
        <end position="279"/>
    </location>
</feature>
<reference evidence="3" key="1">
    <citation type="submission" date="2016-11" db="EMBL/GenBank/DDBJ databases">
        <authorList>
            <person name="Varghese N."/>
            <person name="Submissions S."/>
        </authorList>
    </citation>
    <scope>NUCLEOTIDE SEQUENCE [LARGE SCALE GENOMIC DNA]</scope>
    <source>
        <strain evidence="3">DSM 18761</strain>
    </source>
</reference>
<organism evidence="2 3">
    <name type="scientific">Thermoanaerobacter uzonensis DSM 18761</name>
    <dbReference type="NCBI Taxonomy" id="1123369"/>
    <lineage>
        <taxon>Bacteria</taxon>
        <taxon>Bacillati</taxon>
        <taxon>Bacillota</taxon>
        <taxon>Clostridia</taxon>
        <taxon>Thermoanaerobacterales</taxon>
        <taxon>Thermoanaerobacteraceae</taxon>
        <taxon>Thermoanaerobacter</taxon>
    </lineage>
</organism>
<feature type="transmembrane region" description="Helical" evidence="1">
    <location>
        <begin position="85"/>
        <end position="104"/>
    </location>
</feature>
<feature type="transmembrane region" description="Helical" evidence="1">
    <location>
        <begin position="228"/>
        <end position="250"/>
    </location>
</feature>
<feature type="transmembrane region" description="Helical" evidence="1">
    <location>
        <begin position="197"/>
        <end position="221"/>
    </location>
</feature>
<keyword evidence="1" id="KW-1133">Transmembrane helix</keyword>
<proteinExistence type="predicted"/>
<evidence type="ECO:0000313" key="3">
    <source>
        <dbReference type="Proteomes" id="UP000184127"/>
    </source>
</evidence>
<feature type="transmembrane region" description="Helical" evidence="1">
    <location>
        <begin position="151"/>
        <end position="172"/>
    </location>
</feature>
<evidence type="ECO:0000256" key="1">
    <source>
        <dbReference type="SAM" id="Phobius"/>
    </source>
</evidence>
<dbReference type="InterPro" id="IPR025962">
    <property type="entry name" value="SdpI/YhfL"/>
</dbReference>
<dbReference type="RefSeq" id="WP_072966872.1">
    <property type="nucleotide sequence ID" value="NZ_FQUR01000006.1"/>
</dbReference>
<dbReference type="AlphaFoldDB" id="A0A1M4SZ65"/>
<accession>A0A1M4SZ65</accession>
<protein>
    <submittedName>
        <fullName evidence="2">SdpI/YhfL protein family protein</fullName>
    </submittedName>
</protein>
<feature type="transmembrane region" description="Helical" evidence="1">
    <location>
        <begin position="61"/>
        <end position="79"/>
    </location>
</feature>
<feature type="transmembrane region" description="Helical" evidence="1">
    <location>
        <begin position="6"/>
        <end position="28"/>
    </location>
</feature>
<sequence>MNDFIGRLFLTFGIPLFFLLIGVVLKYFPPKKINYFYGYRTEFATKNEDVFKEANRYSANLFILLSILLFVINVIMFIFNVSSAIMGISFGIYIIPLFISIIYLTEKHLHKIFDENGVRRDYNSNRSYKVKGVGDLNHINSKNAIKTEKKYVIYLSLLIFAISTIINLILYIKLPPQVYIHFGLTGNPDEWVIEKTIAIVVDEIILILGWLGVFLPYYWIFQIRRNRFLIIFLLLIYSFLELVIFDTLYYNIYKMHIINFVTLVVFLLVSFLLVVIGILHENKKAR</sequence>
<keyword evidence="3" id="KW-1185">Reference proteome</keyword>
<keyword evidence="1" id="KW-0812">Transmembrane</keyword>
<name>A0A1M4SZ65_9THEO</name>
<dbReference type="Proteomes" id="UP000184127">
    <property type="component" value="Unassembled WGS sequence"/>
</dbReference>
<dbReference type="EMBL" id="FQUR01000006">
    <property type="protein sequence ID" value="SHE37481.1"/>
    <property type="molecule type" value="Genomic_DNA"/>
</dbReference>
<dbReference type="Pfam" id="PF13630">
    <property type="entry name" value="SdpI"/>
    <property type="match status" value="1"/>
</dbReference>
<gene>
    <name evidence="2" type="ORF">SAMN02745195_00319</name>
</gene>
<evidence type="ECO:0000313" key="2">
    <source>
        <dbReference type="EMBL" id="SHE37481.1"/>
    </source>
</evidence>